<dbReference type="GO" id="GO:0016301">
    <property type="term" value="F:kinase activity"/>
    <property type="evidence" value="ECO:0007669"/>
    <property type="project" value="UniProtKB-KW"/>
</dbReference>
<keyword evidence="1" id="KW-0418">Kinase</keyword>
<organism evidence="1">
    <name type="scientific">Staphylococcus phage UHP46</name>
    <dbReference type="NCBI Taxonomy" id="3234966"/>
    <lineage>
        <taxon>Viruses</taxon>
        <taxon>Duplodnaviria</taxon>
        <taxon>Heunggongvirae</taxon>
        <taxon>Uroviricota</taxon>
        <taxon>Caudoviricetes</taxon>
        <taxon>Herelleviridae</taxon>
        <taxon>Twortvirinae</taxon>
        <taxon>Sciuriunavirus</taxon>
    </lineage>
</organism>
<keyword evidence="1" id="KW-0808">Transferase</keyword>
<dbReference type="Pfam" id="PF11753">
    <property type="entry name" value="DUF3310"/>
    <property type="match status" value="1"/>
</dbReference>
<name>A0AB39C824_9CAUD</name>
<evidence type="ECO:0000313" key="1">
    <source>
        <dbReference type="EMBL" id="XDJ02824.1"/>
    </source>
</evidence>
<proteinExistence type="predicted"/>
<reference evidence="1" key="1">
    <citation type="submission" date="2024-06" db="EMBL/GenBank/DDBJ databases">
        <authorList>
            <person name="Najeeb S."/>
            <person name="Khan I."/>
            <person name="Muhammad J."/>
            <person name="Abbas A."/>
            <person name="Jahangir M."/>
            <person name="Alvi I.A."/>
            <person name="Ullah A."/>
            <person name="Ullah A."/>
            <person name="Khan A."/>
        </authorList>
    </citation>
    <scope>NUCLEOTIDE SEQUENCE</scope>
</reference>
<dbReference type="InterPro" id="IPR021739">
    <property type="entry name" value="SaV-like"/>
</dbReference>
<accession>A0AB39C824</accession>
<dbReference type="EMBL" id="PP995776">
    <property type="protein sequence ID" value="XDJ02824.1"/>
    <property type="molecule type" value="Genomic_DNA"/>
</dbReference>
<protein>
    <submittedName>
        <fullName evidence="1">Nucleotide kinase</fullName>
    </submittedName>
</protein>
<sequence length="84" mass="9943">MLERYYNVESKIETPTHYTGSQDVISFLEDRIPAIGFVSSMIFNIVKYTVRLGRKDDEAKEVEKIRIYFTRMKNYMKNGDSLHD</sequence>